<dbReference type="PANTHER" id="PTHR43685">
    <property type="entry name" value="GLYCOSYLTRANSFERASE"/>
    <property type="match status" value="1"/>
</dbReference>
<evidence type="ECO:0000259" key="1">
    <source>
        <dbReference type="Pfam" id="PF00535"/>
    </source>
</evidence>
<evidence type="ECO:0000313" key="2">
    <source>
        <dbReference type="EMBL" id="ADQ79287.1"/>
    </source>
</evidence>
<dbReference type="Proteomes" id="UP000008718">
    <property type="component" value="Chromosome"/>
</dbReference>
<proteinExistence type="predicted"/>
<name>E4T3J3_PALPW</name>
<dbReference type="InterPro" id="IPR001173">
    <property type="entry name" value="Glyco_trans_2-like"/>
</dbReference>
<reference evidence="2 3" key="2">
    <citation type="journal article" date="2011" name="Stand. Genomic Sci.">
        <title>Complete genome sequence of Paludibacter propionicigenes type strain (WB4).</title>
        <authorList>
            <person name="Gronow S."/>
            <person name="Munk C."/>
            <person name="Lapidus A."/>
            <person name="Nolan M."/>
            <person name="Lucas S."/>
            <person name="Hammon N."/>
            <person name="Deshpande S."/>
            <person name="Cheng J.F."/>
            <person name="Tapia R."/>
            <person name="Han C."/>
            <person name="Goodwin L."/>
            <person name="Pitluck S."/>
            <person name="Liolios K."/>
            <person name="Ivanova N."/>
            <person name="Mavromatis K."/>
            <person name="Mikhailova N."/>
            <person name="Pati A."/>
            <person name="Chen A."/>
            <person name="Palaniappan K."/>
            <person name="Land M."/>
            <person name="Hauser L."/>
            <person name="Chang Y.J."/>
            <person name="Jeffries C.D."/>
            <person name="Brambilla E."/>
            <person name="Rohde M."/>
            <person name="Goker M."/>
            <person name="Detter J.C."/>
            <person name="Woyke T."/>
            <person name="Bristow J."/>
            <person name="Eisen J.A."/>
            <person name="Markowitz V."/>
            <person name="Hugenholtz P."/>
            <person name="Kyrpides N.C."/>
            <person name="Klenk H.P."/>
        </authorList>
    </citation>
    <scope>NUCLEOTIDE SEQUENCE [LARGE SCALE GENOMIC DNA]</scope>
    <source>
        <strain evidence="3">DSM 17365 / JCM 13257 / WB4</strain>
    </source>
</reference>
<dbReference type="OrthoDB" id="635429at2"/>
<dbReference type="PANTHER" id="PTHR43685:SF11">
    <property type="entry name" value="GLYCOSYLTRANSFERASE TAGX-RELATED"/>
    <property type="match status" value="1"/>
</dbReference>
<gene>
    <name evidence="2" type="ordered locus">Palpr_1140</name>
</gene>
<dbReference type="GO" id="GO:0016740">
    <property type="term" value="F:transferase activity"/>
    <property type="evidence" value="ECO:0007669"/>
    <property type="project" value="UniProtKB-KW"/>
</dbReference>
<organism evidence="2 3">
    <name type="scientific">Paludibacter propionicigenes (strain DSM 17365 / JCM 13257 / WB4)</name>
    <dbReference type="NCBI Taxonomy" id="694427"/>
    <lineage>
        <taxon>Bacteria</taxon>
        <taxon>Pseudomonadati</taxon>
        <taxon>Bacteroidota</taxon>
        <taxon>Bacteroidia</taxon>
        <taxon>Bacteroidales</taxon>
        <taxon>Paludibacteraceae</taxon>
        <taxon>Paludibacter</taxon>
    </lineage>
</organism>
<sequence>MPKISVIVPNYNHALYLRQRIGSILNQTYEDFELILLDDCSTDNSVEVLLSYKDHPKVSHLVFNKQNSGGTFKQWEKGIELAKGKYIWIAESDDWADTTFLEKIINGIGTSNTIGLAYTTSKLINSGGEVTFENEEQNSNELIEHKGIQFISEKLLTSNAIWNASMMVFKKDLFYKLNDTSFKHMKYCGDWFLYVQLCQHTDVLEIKQTLNNYRIHSNNVSSEAKKLGMYFTEGFRVFEYVSRIEGISIPIRCLYDWAKMYQKADREYHFPKELRHYVLKMFFNYNPLINVFVYFRIILSNLKNV</sequence>
<dbReference type="Pfam" id="PF00535">
    <property type="entry name" value="Glycos_transf_2"/>
    <property type="match status" value="1"/>
</dbReference>
<dbReference type="eggNOG" id="COG1216">
    <property type="taxonomic scope" value="Bacteria"/>
</dbReference>
<dbReference type="SUPFAM" id="SSF53448">
    <property type="entry name" value="Nucleotide-diphospho-sugar transferases"/>
    <property type="match status" value="1"/>
</dbReference>
<dbReference type="InterPro" id="IPR029044">
    <property type="entry name" value="Nucleotide-diphossugar_trans"/>
</dbReference>
<evidence type="ECO:0000313" key="3">
    <source>
        <dbReference type="Proteomes" id="UP000008718"/>
    </source>
</evidence>
<dbReference type="HOGENOM" id="CLU_025996_0_6_10"/>
<dbReference type="Gene3D" id="3.90.550.10">
    <property type="entry name" value="Spore Coat Polysaccharide Biosynthesis Protein SpsA, Chain A"/>
    <property type="match status" value="1"/>
</dbReference>
<dbReference type="STRING" id="694427.Palpr_1140"/>
<feature type="domain" description="Glycosyltransferase 2-like" evidence="1">
    <location>
        <begin position="5"/>
        <end position="114"/>
    </location>
</feature>
<reference key="1">
    <citation type="submission" date="2010-11" db="EMBL/GenBank/DDBJ databases">
        <title>The complete genome of Paludibacter propionicigenes DSM 17365.</title>
        <authorList>
            <consortium name="US DOE Joint Genome Institute (JGI-PGF)"/>
            <person name="Lucas S."/>
            <person name="Copeland A."/>
            <person name="Lapidus A."/>
            <person name="Bruce D."/>
            <person name="Goodwin L."/>
            <person name="Pitluck S."/>
            <person name="Kyrpides N."/>
            <person name="Mavromatis K."/>
            <person name="Ivanova N."/>
            <person name="Munk A.C."/>
            <person name="Brettin T."/>
            <person name="Detter J.C."/>
            <person name="Han C."/>
            <person name="Tapia R."/>
            <person name="Land M."/>
            <person name="Hauser L."/>
            <person name="Markowitz V."/>
            <person name="Cheng J.-F."/>
            <person name="Hugenholtz P."/>
            <person name="Woyke T."/>
            <person name="Wu D."/>
            <person name="Gronow S."/>
            <person name="Wellnitz S."/>
            <person name="Brambilla E."/>
            <person name="Klenk H.-P."/>
            <person name="Eisen J.A."/>
        </authorList>
    </citation>
    <scope>NUCLEOTIDE SEQUENCE</scope>
    <source>
        <strain>WB4</strain>
    </source>
</reference>
<accession>E4T3J3</accession>
<dbReference type="InterPro" id="IPR050834">
    <property type="entry name" value="Glycosyltransf_2"/>
</dbReference>
<protein>
    <submittedName>
        <fullName evidence="2">Glycosyl transferase family 2</fullName>
    </submittedName>
</protein>
<dbReference type="AlphaFoldDB" id="E4T3J3"/>
<keyword evidence="2" id="KW-0808">Transferase</keyword>
<keyword evidence="3" id="KW-1185">Reference proteome</keyword>
<dbReference type="KEGG" id="ppn:Palpr_1140"/>
<dbReference type="CAZy" id="GT2">
    <property type="family name" value="Glycosyltransferase Family 2"/>
</dbReference>
<dbReference type="RefSeq" id="WP_013444656.1">
    <property type="nucleotide sequence ID" value="NC_014734.1"/>
</dbReference>
<dbReference type="EMBL" id="CP002345">
    <property type="protein sequence ID" value="ADQ79287.1"/>
    <property type="molecule type" value="Genomic_DNA"/>
</dbReference>